<evidence type="ECO:0000256" key="2">
    <source>
        <dbReference type="SAM" id="Phobius"/>
    </source>
</evidence>
<feature type="region of interest" description="Disordered" evidence="1">
    <location>
        <begin position="225"/>
        <end position="337"/>
    </location>
</feature>
<dbReference type="SUPFAM" id="SSF51261">
    <property type="entry name" value="Duplicated hybrid motif"/>
    <property type="match status" value="1"/>
</dbReference>
<dbReference type="InterPro" id="IPR011055">
    <property type="entry name" value="Dup_hybrid_motif"/>
</dbReference>
<feature type="compositionally biased region" description="Acidic residues" evidence="1">
    <location>
        <begin position="312"/>
        <end position="328"/>
    </location>
</feature>
<evidence type="ECO:0000256" key="1">
    <source>
        <dbReference type="SAM" id="MobiDB-lite"/>
    </source>
</evidence>
<name>A0ABS4S7B2_9BACI</name>
<proteinExistence type="predicted"/>
<dbReference type="InterPro" id="IPR016047">
    <property type="entry name" value="M23ase_b-sheet_dom"/>
</dbReference>
<accession>A0ABS4S7B2</accession>
<keyword evidence="5" id="KW-1185">Reference proteome</keyword>
<gene>
    <name evidence="4" type="ORF">J2Z81_001332</name>
</gene>
<evidence type="ECO:0000313" key="5">
    <source>
        <dbReference type="Proteomes" id="UP001519294"/>
    </source>
</evidence>
<dbReference type="Pfam" id="PF01551">
    <property type="entry name" value="Peptidase_M23"/>
    <property type="match status" value="1"/>
</dbReference>
<evidence type="ECO:0000259" key="3">
    <source>
        <dbReference type="Pfam" id="PF01551"/>
    </source>
</evidence>
<keyword evidence="2" id="KW-0472">Membrane</keyword>
<dbReference type="InterPro" id="IPR050570">
    <property type="entry name" value="Cell_wall_metabolism_enzyme"/>
</dbReference>
<feature type="domain" description="M23ase beta-sheet core" evidence="3">
    <location>
        <begin position="120"/>
        <end position="217"/>
    </location>
</feature>
<organism evidence="4 5">
    <name type="scientific">Virgibacillus alimentarius</name>
    <dbReference type="NCBI Taxonomy" id="698769"/>
    <lineage>
        <taxon>Bacteria</taxon>
        <taxon>Bacillati</taxon>
        <taxon>Bacillota</taxon>
        <taxon>Bacilli</taxon>
        <taxon>Bacillales</taxon>
        <taxon>Bacillaceae</taxon>
        <taxon>Virgibacillus</taxon>
    </lineage>
</organism>
<feature type="compositionally biased region" description="Basic and acidic residues" evidence="1">
    <location>
        <begin position="229"/>
        <end position="240"/>
    </location>
</feature>
<feature type="transmembrane region" description="Helical" evidence="2">
    <location>
        <begin position="21"/>
        <end position="41"/>
    </location>
</feature>
<dbReference type="CDD" id="cd12797">
    <property type="entry name" value="M23_peptidase"/>
    <property type="match status" value="1"/>
</dbReference>
<dbReference type="PANTHER" id="PTHR21666:SF291">
    <property type="entry name" value="STAGE II SPORULATION PROTEIN Q"/>
    <property type="match status" value="1"/>
</dbReference>
<keyword evidence="2" id="KW-1133">Transmembrane helix</keyword>
<sequence>MKEENNSASKNKWSRIFRKKWFFPAVYLTIAALLLSVVVWYQNTNNQDPDAQNDSEMTDDFESSEFDEDAEAVLDQQEVIGMPVENQDQAEIVTKFYDYNAEQKEQEDGLVLYNNRYYQSTGIDIAAADDEPFDVVASLSGTVTEVKEDPLLGNVVVLDHGDDVVTYYASLGEVDVKADSEVEQGDKLGTAGKNLFGKDNGTHVHFELRKNDIEVNPEEYFNQPVSKLDGIKAEEVKEDAKEEEDESATEKEDAEATEEDANAVEEGTDSTEEQDGEDSEDIEVDPEQDELDNEGNEEQDEEVVDEQKNEKQEDEQDVEDKEQTDETTDSSASSASA</sequence>
<dbReference type="EMBL" id="JAGIKX010000008">
    <property type="protein sequence ID" value="MBP2257384.1"/>
    <property type="molecule type" value="Genomic_DNA"/>
</dbReference>
<dbReference type="PANTHER" id="PTHR21666">
    <property type="entry name" value="PEPTIDASE-RELATED"/>
    <property type="match status" value="1"/>
</dbReference>
<protein>
    <submittedName>
        <fullName evidence="4">Stage II sporulation protein Q</fullName>
    </submittedName>
</protein>
<dbReference type="RefSeq" id="WP_226370948.1">
    <property type="nucleotide sequence ID" value="NZ_JAGIKX010000008.1"/>
</dbReference>
<comment type="caution">
    <text evidence="4">The sequence shown here is derived from an EMBL/GenBank/DDBJ whole genome shotgun (WGS) entry which is preliminary data.</text>
</comment>
<dbReference type="Proteomes" id="UP001519294">
    <property type="component" value="Unassembled WGS sequence"/>
</dbReference>
<feature type="compositionally biased region" description="Acidic residues" evidence="1">
    <location>
        <begin position="241"/>
        <end position="304"/>
    </location>
</feature>
<reference evidence="4 5" key="1">
    <citation type="submission" date="2021-03" db="EMBL/GenBank/DDBJ databases">
        <title>Genomic Encyclopedia of Type Strains, Phase IV (KMG-IV): sequencing the most valuable type-strain genomes for metagenomic binning, comparative biology and taxonomic classification.</title>
        <authorList>
            <person name="Goeker M."/>
        </authorList>
    </citation>
    <scope>NUCLEOTIDE SEQUENCE [LARGE SCALE GENOMIC DNA]</scope>
    <source>
        <strain evidence="4 5">DSM 25790</strain>
    </source>
</reference>
<dbReference type="Gene3D" id="2.70.70.10">
    <property type="entry name" value="Glucose Permease (Domain IIA)"/>
    <property type="match status" value="1"/>
</dbReference>
<evidence type="ECO:0000313" key="4">
    <source>
        <dbReference type="EMBL" id="MBP2257384.1"/>
    </source>
</evidence>
<keyword evidence="2" id="KW-0812">Transmembrane</keyword>